<gene>
    <name evidence="4" type="ORF">ACFPCV_02510</name>
</gene>
<dbReference type="SUPFAM" id="SSF48113">
    <property type="entry name" value="Heme-dependent peroxidases"/>
    <property type="match status" value="1"/>
</dbReference>
<dbReference type="Pfam" id="PF03098">
    <property type="entry name" value="An_peroxidase"/>
    <property type="match status" value="1"/>
</dbReference>
<keyword evidence="4" id="KW-0575">Peroxidase</keyword>
<protein>
    <submittedName>
        <fullName evidence="4">Heme peroxidase family protein</fullName>
    </submittedName>
</protein>
<comment type="subcellular location">
    <subcellularLocation>
        <location evidence="1">Secreted</location>
    </subcellularLocation>
</comment>
<name>A0ABV9RSR2_9PSEU</name>
<dbReference type="CDD" id="cd09819">
    <property type="entry name" value="An_peroxidase_bacterial_1"/>
    <property type="match status" value="1"/>
</dbReference>
<comment type="caution">
    <text evidence="4">The sequence shown here is derived from an EMBL/GenBank/DDBJ whole genome shotgun (WGS) entry which is preliminary data.</text>
</comment>
<dbReference type="Gene3D" id="1.10.640.10">
    <property type="entry name" value="Haem peroxidase domain superfamily, animal type"/>
    <property type="match status" value="1"/>
</dbReference>
<dbReference type="InterPro" id="IPR037120">
    <property type="entry name" value="Haem_peroxidase_sf_animal"/>
</dbReference>
<keyword evidence="3" id="KW-0325">Glycoprotein</keyword>
<dbReference type="InterPro" id="IPR010255">
    <property type="entry name" value="Haem_peroxidase_sf"/>
</dbReference>
<dbReference type="RefSeq" id="WP_378054001.1">
    <property type="nucleotide sequence ID" value="NZ_JBHSIS010000002.1"/>
</dbReference>
<keyword evidence="2" id="KW-0964">Secreted</keyword>
<evidence type="ECO:0000256" key="1">
    <source>
        <dbReference type="ARBA" id="ARBA00004613"/>
    </source>
</evidence>
<evidence type="ECO:0000313" key="5">
    <source>
        <dbReference type="Proteomes" id="UP001595859"/>
    </source>
</evidence>
<dbReference type="PANTHER" id="PTHR11475:SF4">
    <property type="entry name" value="CHORION PEROXIDASE"/>
    <property type="match status" value="1"/>
</dbReference>
<keyword evidence="4" id="KW-0560">Oxidoreductase</keyword>
<proteinExistence type="predicted"/>
<reference evidence="5" key="1">
    <citation type="journal article" date="2019" name="Int. J. Syst. Evol. Microbiol.">
        <title>The Global Catalogue of Microorganisms (GCM) 10K type strain sequencing project: providing services to taxonomists for standard genome sequencing and annotation.</title>
        <authorList>
            <consortium name="The Broad Institute Genomics Platform"/>
            <consortium name="The Broad Institute Genome Sequencing Center for Infectious Disease"/>
            <person name="Wu L."/>
            <person name="Ma J."/>
        </authorList>
    </citation>
    <scope>NUCLEOTIDE SEQUENCE [LARGE SCALE GENOMIC DNA]</scope>
    <source>
        <strain evidence="5">ZS-22-S1</strain>
    </source>
</reference>
<evidence type="ECO:0000313" key="4">
    <source>
        <dbReference type="EMBL" id="MFC4852360.1"/>
    </source>
</evidence>
<organism evidence="4 5">
    <name type="scientific">Actinophytocola glycyrrhizae</name>
    <dbReference type="NCBI Taxonomy" id="2044873"/>
    <lineage>
        <taxon>Bacteria</taxon>
        <taxon>Bacillati</taxon>
        <taxon>Actinomycetota</taxon>
        <taxon>Actinomycetes</taxon>
        <taxon>Pseudonocardiales</taxon>
        <taxon>Pseudonocardiaceae</taxon>
    </lineage>
</organism>
<sequence length="553" mass="60488">MRKHARDSFFVVDEGVLEFDADGRPGTRQPLTGEDLRRFRFSRLGPKGPAADDTTDATTVALAEAITATGDQPDAAVPAGYTYLGQFVDHDLTMDRTEAQLGEDVTLDELLQGRSPALDLDSLYGRGPQDRHDRVYYAADGVSLKVGTTSATTFPDDRVNVELEGFDLPRAGGTAGTRADRRKPLIPDLRNDENLAVAQTHLAFIRFHNRVVEELALKGLMGQRLFVSARNEVIRHYQWLLRTDFLPRIVDPEIVRDVFSSGRRFFEAPGRGTGRYGQPPTMPLEFAVATYRLGHSMIRGGYQWNRVFDTSGPGGLSTLLQLFTFTGVAGNFAPGSGLPELDDPDSGTVDTLPTNWIADFRRLYDFTEAGRPDLAAPSGGGNVTKRIDTLLVDPLRELPAGTFGGRGTEIPPIQRNLAFRNLTRAGMVRLATGQQMAKLLGVRPLTAKEIIDGNGGAVLSGLSAAQRESVAANTPLWFYVLREAEFNDGLLGAVGGRITAEVFHRAMEGSRTSIVRDPSWRPTLGPDLRTFRMTDLLLFAFEGKADLLNPLGD</sequence>
<keyword evidence="5" id="KW-1185">Reference proteome</keyword>
<dbReference type="PROSITE" id="PS50292">
    <property type="entry name" value="PEROXIDASE_3"/>
    <property type="match status" value="1"/>
</dbReference>
<accession>A0ABV9RSR2</accession>
<dbReference type="InterPro" id="IPR019791">
    <property type="entry name" value="Haem_peroxidase_animal"/>
</dbReference>
<dbReference type="EMBL" id="JBHSIS010000002">
    <property type="protein sequence ID" value="MFC4852360.1"/>
    <property type="molecule type" value="Genomic_DNA"/>
</dbReference>
<dbReference type="PANTHER" id="PTHR11475">
    <property type="entry name" value="OXIDASE/PEROXIDASE"/>
    <property type="match status" value="1"/>
</dbReference>
<evidence type="ECO:0000256" key="3">
    <source>
        <dbReference type="ARBA" id="ARBA00023180"/>
    </source>
</evidence>
<evidence type="ECO:0000256" key="2">
    <source>
        <dbReference type="ARBA" id="ARBA00022525"/>
    </source>
</evidence>
<dbReference type="GO" id="GO:0004601">
    <property type="term" value="F:peroxidase activity"/>
    <property type="evidence" value="ECO:0007669"/>
    <property type="project" value="UniProtKB-KW"/>
</dbReference>
<dbReference type="Proteomes" id="UP001595859">
    <property type="component" value="Unassembled WGS sequence"/>
</dbReference>